<feature type="transmembrane region" description="Helical" evidence="2">
    <location>
        <begin position="202"/>
        <end position="223"/>
    </location>
</feature>
<keyword evidence="2" id="KW-0472">Membrane</keyword>
<evidence type="ECO:0000256" key="1">
    <source>
        <dbReference type="SAM" id="MobiDB-lite"/>
    </source>
</evidence>
<dbReference type="STRING" id="1441469.A0A225ANU3"/>
<dbReference type="InterPro" id="IPR049326">
    <property type="entry name" value="Rhodopsin_dom_fungi"/>
</dbReference>
<feature type="region of interest" description="Disordered" evidence="1">
    <location>
        <begin position="330"/>
        <end position="350"/>
    </location>
</feature>
<evidence type="ECO:0000313" key="5">
    <source>
        <dbReference type="Proteomes" id="UP000214365"/>
    </source>
</evidence>
<accession>A0A225ANU3</accession>
<dbReference type="OrthoDB" id="3918601at2759"/>
<sequence length="376" mass="41558">MSRFTGDTETPAINVLSWFLLVISILGVLTRLGTKLWIFRKFTNDDYMIILSAVFNIFQGVALSIATGHGYGFHMDKLTDAQLTAIMKSQYAQQILTIASLASSKSSFIMFVKSITAVPIDHKIAWGLLISMATWAFVSIITVAFGCQPPRTWDYLDGKCYNMQAWENFFSASNIATELAIIAYTFIIIARIHTRLGRKLGIASVFGLRILVIGAIIAQTVLLNRAFKSSDLTHATWAATIATQTTLCLSILTACSAQFKPFLDSLQSSGMRLDALTTHSHGQSHKFHNYAYHSGSHMGSKIVSINLRGLTSRGKIHAHNSHGPHVQTVVTADPMNSPDWDGASQTSQSRIIRETRTWAVTEERHEDVSEQDDNNA</sequence>
<organism evidence="4 5">
    <name type="scientific">Talaromyces atroroseus</name>
    <dbReference type="NCBI Taxonomy" id="1441469"/>
    <lineage>
        <taxon>Eukaryota</taxon>
        <taxon>Fungi</taxon>
        <taxon>Dikarya</taxon>
        <taxon>Ascomycota</taxon>
        <taxon>Pezizomycotina</taxon>
        <taxon>Eurotiomycetes</taxon>
        <taxon>Eurotiomycetidae</taxon>
        <taxon>Eurotiales</taxon>
        <taxon>Trichocomaceae</taxon>
        <taxon>Talaromyces</taxon>
        <taxon>Talaromyces sect. Trachyspermi</taxon>
    </lineage>
</organism>
<comment type="caution">
    <text evidence="4">The sequence shown here is derived from an EMBL/GenBank/DDBJ whole genome shotgun (WGS) entry which is preliminary data.</text>
</comment>
<feature type="domain" description="Rhodopsin" evidence="3">
    <location>
        <begin position="31"/>
        <end position="263"/>
    </location>
</feature>
<dbReference type="AlphaFoldDB" id="A0A225ANU3"/>
<dbReference type="Proteomes" id="UP000214365">
    <property type="component" value="Unassembled WGS sequence"/>
</dbReference>
<feature type="transmembrane region" description="Helical" evidence="2">
    <location>
        <begin position="12"/>
        <end position="29"/>
    </location>
</feature>
<evidence type="ECO:0000256" key="2">
    <source>
        <dbReference type="SAM" id="Phobius"/>
    </source>
</evidence>
<evidence type="ECO:0000313" key="4">
    <source>
        <dbReference type="EMBL" id="OKL56626.1"/>
    </source>
</evidence>
<feature type="transmembrane region" description="Helical" evidence="2">
    <location>
        <begin position="91"/>
        <end position="112"/>
    </location>
</feature>
<reference evidence="4 5" key="1">
    <citation type="submission" date="2015-06" db="EMBL/GenBank/DDBJ databases">
        <title>Talaromyces atroroseus IBT 11181 draft genome.</title>
        <authorList>
            <person name="Rasmussen K.B."/>
            <person name="Rasmussen S."/>
            <person name="Petersen B."/>
            <person name="Sicheritz-Ponten T."/>
            <person name="Mortensen U.H."/>
            <person name="Thrane U."/>
        </authorList>
    </citation>
    <scope>NUCLEOTIDE SEQUENCE [LARGE SCALE GENOMIC DNA]</scope>
    <source>
        <strain evidence="4 5">IBT 11181</strain>
    </source>
</reference>
<feature type="transmembrane region" description="Helical" evidence="2">
    <location>
        <begin position="169"/>
        <end position="190"/>
    </location>
</feature>
<feature type="transmembrane region" description="Helical" evidence="2">
    <location>
        <begin position="49"/>
        <end position="71"/>
    </location>
</feature>
<keyword evidence="5" id="KW-1185">Reference proteome</keyword>
<dbReference type="PANTHER" id="PTHR38794">
    <property type="entry name" value="INTEGRAL MEMBRANE PROTEIN"/>
    <property type="match status" value="1"/>
</dbReference>
<keyword evidence="2" id="KW-0812">Transmembrane</keyword>
<gene>
    <name evidence="4" type="ORF">UA08_08216</name>
</gene>
<dbReference type="EMBL" id="LFMY01000014">
    <property type="protein sequence ID" value="OKL56626.1"/>
    <property type="molecule type" value="Genomic_DNA"/>
</dbReference>
<name>A0A225ANU3_TALAT</name>
<feature type="transmembrane region" description="Helical" evidence="2">
    <location>
        <begin position="124"/>
        <end position="146"/>
    </location>
</feature>
<keyword evidence="2" id="KW-1133">Transmembrane helix</keyword>
<protein>
    <recommendedName>
        <fullName evidence="3">Rhodopsin domain-containing protein</fullName>
    </recommendedName>
</protein>
<evidence type="ECO:0000259" key="3">
    <source>
        <dbReference type="Pfam" id="PF20684"/>
    </source>
</evidence>
<dbReference type="RefSeq" id="XP_020116747.1">
    <property type="nucleotide sequence ID" value="XM_020263115.1"/>
</dbReference>
<proteinExistence type="predicted"/>
<dbReference type="GeneID" id="31007972"/>
<dbReference type="PANTHER" id="PTHR38794:SF1">
    <property type="entry name" value="INTEGRAL MEMBRANE PROTEIN"/>
    <property type="match status" value="1"/>
</dbReference>
<dbReference type="Pfam" id="PF20684">
    <property type="entry name" value="Fung_rhodopsin"/>
    <property type="match status" value="1"/>
</dbReference>